<evidence type="ECO:0000256" key="6">
    <source>
        <dbReference type="ARBA" id="ARBA00022824"/>
    </source>
</evidence>
<protein>
    <recommendedName>
        <fullName evidence="10">intramembrane prenyl-peptidase Rce1</fullName>
        <ecNumber evidence="10">3.4.26.1</ecNumber>
    </recommendedName>
</protein>
<dbReference type="Proteomes" id="UP000245771">
    <property type="component" value="Unassembled WGS sequence"/>
</dbReference>
<feature type="transmembrane region" description="Helical" evidence="11">
    <location>
        <begin position="96"/>
        <end position="117"/>
    </location>
</feature>
<dbReference type="STRING" id="1280837.A0A316VDY6"/>
<evidence type="ECO:0000256" key="4">
    <source>
        <dbReference type="ARBA" id="ARBA00022692"/>
    </source>
</evidence>
<proteinExistence type="inferred from homology"/>
<evidence type="ECO:0000256" key="8">
    <source>
        <dbReference type="ARBA" id="ARBA00023136"/>
    </source>
</evidence>
<evidence type="ECO:0000256" key="5">
    <source>
        <dbReference type="ARBA" id="ARBA00022801"/>
    </source>
</evidence>
<keyword evidence="5" id="KW-0378">Hydrolase</keyword>
<evidence type="ECO:0000256" key="9">
    <source>
        <dbReference type="ARBA" id="ARBA00047280"/>
    </source>
</evidence>
<dbReference type="RefSeq" id="XP_025355580.1">
    <property type="nucleotide sequence ID" value="XM_025498706.1"/>
</dbReference>
<keyword evidence="8 11" id="KW-0472">Membrane</keyword>
<dbReference type="PANTHER" id="PTHR13046">
    <property type="entry name" value="PROTEASE U48 CAAX PRENYL PROTEASE RCE1"/>
    <property type="match status" value="1"/>
</dbReference>
<dbReference type="GO" id="GO:0071586">
    <property type="term" value="P:CAAX-box protein processing"/>
    <property type="evidence" value="ECO:0007669"/>
    <property type="project" value="InterPro"/>
</dbReference>
<dbReference type="EMBL" id="KZ819603">
    <property type="protein sequence ID" value="PWN35278.1"/>
    <property type="molecule type" value="Genomic_DNA"/>
</dbReference>
<dbReference type="GO" id="GO:0005789">
    <property type="term" value="C:endoplasmic reticulum membrane"/>
    <property type="evidence" value="ECO:0007669"/>
    <property type="project" value="UniProtKB-SubCell"/>
</dbReference>
<comment type="similarity">
    <text evidence="2">Belongs to the peptidase U48 family.</text>
</comment>
<comment type="subcellular location">
    <subcellularLocation>
        <location evidence="1">Endoplasmic reticulum membrane</location>
        <topology evidence="1">Multi-pass membrane protein</topology>
    </subcellularLocation>
</comment>
<keyword evidence="6" id="KW-0256">Endoplasmic reticulum</keyword>
<feature type="transmembrane region" description="Helical" evidence="11">
    <location>
        <begin position="311"/>
        <end position="331"/>
    </location>
</feature>
<dbReference type="PANTHER" id="PTHR13046:SF0">
    <property type="entry name" value="CAAX PRENYL PROTEASE 2"/>
    <property type="match status" value="1"/>
</dbReference>
<dbReference type="InterPro" id="IPR003675">
    <property type="entry name" value="Rce1/LyrA-like_dom"/>
</dbReference>
<evidence type="ECO:0000313" key="13">
    <source>
        <dbReference type="EMBL" id="PWN35278.1"/>
    </source>
</evidence>
<keyword evidence="3" id="KW-0645">Protease</keyword>
<dbReference type="GeneID" id="37020487"/>
<evidence type="ECO:0000256" key="1">
    <source>
        <dbReference type="ARBA" id="ARBA00004477"/>
    </source>
</evidence>
<dbReference type="GO" id="GO:0004222">
    <property type="term" value="F:metalloendopeptidase activity"/>
    <property type="evidence" value="ECO:0007669"/>
    <property type="project" value="InterPro"/>
</dbReference>
<dbReference type="AlphaFoldDB" id="A0A316VDY6"/>
<evidence type="ECO:0000256" key="7">
    <source>
        <dbReference type="ARBA" id="ARBA00022989"/>
    </source>
</evidence>
<feature type="domain" description="CAAX prenyl protease 2/Lysostaphin resistance protein A-like" evidence="12">
    <location>
        <begin position="185"/>
        <end position="294"/>
    </location>
</feature>
<evidence type="ECO:0000256" key="11">
    <source>
        <dbReference type="SAM" id="Phobius"/>
    </source>
</evidence>
<evidence type="ECO:0000259" key="12">
    <source>
        <dbReference type="Pfam" id="PF02517"/>
    </source>
</evidence>
<dbReference type="InterPro" id="IPR039731">
    <property type="entry name" value="Rce1"/>
</dbReference>
<dbReference type="EC" id="3.4.26.1" evidence="10"/>
<dbReference type="Pfam" id="PF02517">
    <property type="entry name" value="Rce1-like"/>
    <property type="match status" value="1"/>
</dbReference>
<dbReference type="OrthoDB" id="271604at2759"/>
<gene>
    <name evidence="13" type="ORF">FA14DRAFT_160497</name>
</gene>
<accession>A0A316VDY6</accession>
<keyword evidence="4 11" id="KW-0812">Transmembrane</keyword>
<organism evidence="13 14">
    <name type="scientific">Meira miltonrushii</name>
    <dbReference type="NCBI Taxonomy" id="1280837"/>
    <lineage>
        <taxon>Eukaryota</taxon>
        <taxon>Fungi</taxon>
        <taxon>Dikarya</taxon>
        <taxon>Basidiomycota</taxon>
        <taxon>Ustilaginomycotina</taxon>
        <taxon>Exobasidiomycetes</taxon>
        <taxon>Exobasidiales</taxon>
        <taxon>Brachybasidiaceae</taxon>
        <taxon>Meira</taxon>
    </lineage>
</organism>
<dbReference type="InParanoid" id="A0A316VDY6"/>
<evidence type="ECO:0000256" key="3">
    <source>
        <dbReference type="ARBA" id="ARBA00022670"/>
    </source>
</evidence>
<keyword evidence="7 11" id="KW-1133">Transmembrane helix</keyword>
<comment type="catalytic activity">
    <reaction evidence="9">
        <text>Hydrolyzes the peptide bond -P2-(S-farnesyl or geranylgeranyl)C-P1'-P2'-P3'-COOH where P1' and P2' are amino acids with aliphatic sidechains and P3' is any C-terminal residue.</text>
        <dbReference type="EC" id="3.4.26.1"/>
    </reaction>
</comment>
<evidence type="ECO:0000256" key="2">
    <source>
        <dbReference type="ARBA" id="ARBA00006897"/>
    </source>
</evidence>
<keyword evidence="14" id="KW-1185">Reference proteome</keyword>
<name>A0A316VDY6_9BASI</name>
<reference evidence="13 14" key="1">
    <citation type="journal article" date="2018" name="Mol. Biol. Evol.">
        <title>Broad Genomic Sampling Reveals a Smut Pathogenic Ancestry of the Fungal Clade Ustilaginomycotina.</title>
        <authorList>
            <person name="Kijpornyongpan T."/>
            <person name="Mondo S.J."/>
            <person name="Barry K."/>
            <person name="Sandor L."/>
            <person name="Lee J."/>
            <person name="Lipzen A."/>
            <person name="Pangilinan J."/>
            <person name="LaButti K."/>
            <person name="Hainaut M."/>
            <person name="Henrissat B."/>
            <person name="Grigoriev I.V."/>
            <person name="Spatafora J.W."/>
            <person name="Aime M.C."/>
        </authorList>
    </citation>
    <scope>NUCLEOTIDE SEQUENCE [LARGE SCALE GENOMIC DNA]</scope>
    <source>
        <strain evidence="13 14">MCA 3882</strain>
    </source>
</reference>
<feature type="transmembrane region" description="Helical" evidence="11">
    <location>
        <begin position="137"/>
        <end position="161"/>
    </location>
</feature>
<evidence type="ECO:0000256" key="10">
    <source>
        <dbReference type="ARBA" id="ARBA00049729"/>
    </source>
</evidence>
<sequence length="344" mass="37790">MSSSIFSLIDWHVPVPIFTPTWTISTSARLTFIYVGSLYVSTATRIGQAKSKDGVLLNKDDAVVVKSRLRVASVVSLVALGSTSEMIRRTAYPTQSIFFGTLASLRLIGIPLPIPSFLHNNSLPFQPSLVEYSSQHIIPAITLPLLLTSTLFAGPLLAAGLDGTLLGQRHTPSLKAALKEKLGNVWGIRNYLIGPLTEEIVFRGCIVSLHALADLPKSILIFATPLYFGVAHLHHAYEGYVKGGRTRSALKRACLISTIQFAYTSMFGWYANFLFLRTNTLLAPLVSHIFCNIMGLPDPIEAVRIHPHRKWSIYGAYVAGIVGFALSIMPFTKPSLFGGSWYWQ</sequence>
<evidence type="ECO:0000313" key="14">
    <source>
        <dbReference type="Proteomes" id="UP000245771"/>
    </source>
</evidence>